<evidence type="ECO:0000256" key="1">
    <source>
        <dbReference type="SAM" id="MobiDB-lite"/>
    </source>
</evidence>
<feature type="compositionally biased region" description="Polar residues" evidence="1">
    <location>
        <begin position="540"/>
        <end position="556"/>
    </location>
</feature>
<dbReference type="STRING" id="41067.A0A2I2F5H7"/>
<dbReference type="AlphaFoldDB" id="A0A2I2F5H7"/>
<dbReference type="GeneID" id="36522488"/>
<feature type="compositionally biased region" description="Basic and acidic residues" evidence="1">
    <location>
        <begin position="648"/>
        <end position="662"/>
    </location>
</feature>
<organism evidence="3 4">
    <name type="scientific">Aspergillus candidus</name>
    <dbReference type="NCBI Taxonomy" id="41067"/>
    <lineage>
        <taxon>Eukaryota</taxon>
        <taxon>Fungi</taxon>
        <taxon>Dikarya</taxon>
        <taxon>Ascomycota</taxon>
        <taxon>Pezizomycotina</taxon>
        <taxon>Eurotiomycetes</taxon>
        <taxon>Eurotiomycetidae</taxon>
        <taxon>Eurotiales</taxon>
        <taxon>Aspergillaceae</taxon>
        <taxon>Aspergillus</taxon>
        <taxon>Aspergillus subgen. Circumdati</taxon>
    </lineage>
</organism>
<feature type="region of interest" description="Disordered" evidence="1">
    <location>
        <begin position="992"/>
        <end position="1017"/>
    </location>
</feature>
<name>A0A2I2F5H7_ASPCN</name>
<feature type="region of interest" description="Disordered" evidence="1">
    <location>
        <begin position="359"/>
        <end position="413"/>
    </location>
</feature>
<accession>A0A2I2F5H7</accession>
<feature type="region of interest" description="Disordered" evidence="1">
    <location>
        <begin position="692"/>
        <end position="728"/>
    </location>
</feature>
<dbReference type="OrthoDB" id="5355528at2759"/>
<sequence>MFATSPPCANNLPLPPLKRKRSDSTHSATDRDAPVASKLRVDNPPPDSALVTQCAPSPSPTSDPTAPVQTPPSPTHRPSQSLATEQAPRSGHVDVDRLRDTLGAQLSLEVLLKHDELRLIDQEIAKCQVALEQLRRCAEIPYPSAQLGGLSQSVSSGTGMAVYAPGNGPAPLSPAPWGVTDGPYTRHYARWLLPDPRFDGGEPDPATPLLSASAPGATPVEGRSTRGNPGDLGALAGKSRPQRGSSISKLQSLPNGYPAPKEKAGPMIIRRKSDGIMVKLVCLDCRRDNFSSTQGFINHCRIAHGRNFASHDAAAMASGETVEVDDAGAVVGVKSETPTATAPTTTPGYVHPLIRSAHGIEPLTPGRSASSAVETPRPTGPPAPAKSTTPATTEGLSPRAFLGSPDTPHLSSLMRHRGVGLDLDRLVGEAKTTVDLSAYPSDEGESDSESEQPTPHTVGNSGPPPPGAGVGRQPMRTTVSQTTSRRPGSRKGVDPPSHPTPALETLTPTRPGPSYPSYGPPPLANPGPGDALRDADSMDRTANLSPNTIESTQAPSLVSDDDDYGVASDSESPGPSSSEAGDHDDEFSHVDVEDDEAATSTATTDPPKSDPMASAAAHPPASLSRSLARGGSRGKGRLVSSSLVPMQRNKDEKRVSFVKNDESPYDPQSITLEIFTHLLSLYPTTWDAATRRRLTEGGGGGRGGKKKTKDISRKEEQGSKGKEEQEKQNHLIEGMMEGLVELDRWRYELVGVDGSGWMDDIGDGGKSLTKDDLVRLMEWKLQRGVHRPALLGMIKSNPDQTVEQATRAALAALSGKNLSQQDKPNPEGQFPQTSLTELINPLRGVGIATASLILSAVTANKKGGGIPFFSDDVYLWLCMGEAPRLRSELARESKGRKQRRKGCYKRLGGELALKYNVKEYQGLWEAVRRLRERLLLEIEDGKEEVVSCTNVEKVAFVLRHVGVSGLVREGGEELVSVDRACLGVGEGEIVGEEKKRGRVEESVKGEVGGRKKRSKKD</sequence>
<evidence type="ECO:0000259" key="2">
    <source>
        <dbReference type="Pfam" id="PF25909"/>
    </source>
</evidence>
<dbReference type="RefSeq" id="XP_024669883.1">
    <property type="nucleotide sequence ID" value="XM_024815328.1"/>
</dbReference>
<reference evidence="3 4" key="1">
    <citation type="submission" date="2017-12" db="EMBL/GenBank/DDBJ databases">
        <authorList>
            <consortium name="DOE Joint Genome Institute"/>
            <person name="Haridas S."/>
            <person name="Kjaerbolling I."/>
            <person name="Vesth T.C."/>
            <person name="Frisvad J.C."/>
            <person name="Nybo J.L."/>
            <person name="Theobald S."/>
            <person name="Kuo A."/>
            <person name="Bowyer P."/>
            <person name="Matsuda Y."/>
            <person name="Mondo S."/>
            <person name="Lyhne E.K."/>
            <person name="Kogle M.E."/>
            <person name="Clum A."/>
            <person name="Lipzen A."/>
            <person name="Salamov A."/>
            <person name="Ngan C.Y."/>
            <person name="Daum C."/>
            <person name="Chiniquy J."/>
            <person name="Barry K."/>
            <person name="LaButti K."/>
            <person name="Simmons B.A."/>
            <person name="Magnuson J.K."/>
            <person name="Mortensen U.H."/>
            <person name="Larsen T.O."/>
            <person name="Grigoriev I.V."/>
            <person name="Baker S.E."/>
            <person name="Andersen M.R."/>
            <person name="Nordberg H.P."/>
            <person name="Cantor M.N."/>
            <person name="Hua S.X."/>
        </authorList>
    </citation>
    <scope>NUCLEOTIDE SEQUENCE [LARGE SCALE GENOMIC DNA]</scope>
    <source>
        <strain evidence="3 4">CBS 102.13</strain>
    </source>
</reference>
<evidence type="ECO:0000313" key="3">
    <source>
        <dbReference type="EMBL" id="PLB35871.1"/>
    </source>
</evidence>
<feature type="region of interest" description="Disordered" evidence="1">
    <location>
        <begin position="1"/>
        <end position="94"/>
    </location>
</feature>
<feature type="domain" description="AHC1-like C2H2 zinc-finger" evidence="2">
    <location>
        <begin position="269"/>
        <end position="317"/>
    </location>
</feature>
<feature type="compositionally biased region" description="Basic and acidic residues" evidence="1">
    <location>
        <begin position="709"/>
        <end position="728"/>
    </location>
</feature>
<gene>
    <name evidence="3" type="ORF">BDW47DRAFT_119214</name>
</gene>
<feature type="region of interest" description="Disordered" evidence="1">
    <location>
        <begin position="434"/>
        <end position="663"/>
    </location>
</feature>
<dbReference type="Pfam" id="PF25909">
    <property type="entry name" value="zf-C2H2_AHC1"/>
    <property type="match status" value="1"/>
</dbReference>
<evidence type="ECO:0000313" key="4">
    <source>
        <dbReference type="Proteomes" id="UP000234585"/>
    </source>
</evidence>
<dbReference type="Proteomes" id="UP000234585">
    <property type="component" value="Unassembled WGS sequence"/>
</dbReference>
<feature type="compositionally biased region" description="Low complexity" evidence="1">
    <location>
        <begin position="567"/>
        <end position="579"/>
    </location>
</feature>
<feature type="compositionally biased region" description="Basic and acidic residues" evidence="1">
    <location>
        <begin position="992"/>
        <end position="1009"/>
    </location>
</feature>
<protein>
    <recommendedName>
        <fullName evidence="2">AHC1-like C2H2 zinc-finger domain-containing protein</fullName>
    </recommendedName>
</protein>
<dbReference type="EMBL" id="KZ559157">
    <property type="protein sequence ID" value="PLB35871.1"/>
    <property type="molecule type" value="Genomic_DNA"/>
</dbReference>
<feature type="compositionally biased region" description="Polar residues" evidence="1">
    <location>
        <begin position="242"/>
        <end position="254"/>
    </location>
</feature>
<keyword evidence="4" id="KW-1185">Reference proteome</keyword>
<feature type="compositionally biased region" description="Polar residues" evidence="1">
    <location>
        <begin position="475"/>
        <end position="486"/>
    </location>
</feature>
<dbReference type="PANTHER" id="PTHR21521:SF0">
    <property type="entry name" value="AMUN, ISOFORM A"/>
    <property type="match status" value="1"/>
</dbReference>
<dbReference type="PANTHER" id="PTHR21521">
    <property type="entry name" value="AMUN, ISOFORM A"/>
    <property type="match status" value="1"/>
</dbReference>
<feature type="compositionally biased region" description="Low complexity" evidence="1">
    <location>
        <begin position="598"/>
        <end position="630"/>
    </location>
</feature>
<feature type="region of interest" description="Disordered" evidence="1">
    <location>
        <begin position="195"/>
        <end position="266"/>
    </location>
</feature>
<dbReference type="InterPro" id="IPR058706">
    <property type="entry name" value="zf-C2H2_AHC1-like"/>
</dbReference>
<proteinExistence type="predicted"/>
<feature type="compositionally biased region" description="Pro residues" evidence="1">
    <location>
        <begin position="510"/>
        <end position="525"/>
    </location>
</feature>
<feature type="compositionally biased region" description="Basic and acidic residues" evidence="1">
    <location>
        <begin position="22"/>
        <end position="33"/>
    </location>
</feature>